<evidence type="ECO:0000313" key="20">
    <source>
        <dbReference type="Proteomes" id="UP001497493"/>
    </source>
</evidence>
<dbReference type="CDD" id="cd00955">
    <property type="entry name" value="Transaldolase_like"/>
    <property type="match status" value="1"/>
</dbReference>
<evidence type="ECO:0000256" key="17">
    <source>
        <dbReference type="NCBIfam" id="TIGR00876"/>
    </source>
</evidence>
<dbReference type="InterPro" id="IPR013785">
    <property type="entry name" value="Aldolase_TIM"/>
</dbReference>
<keyword evidence="10" id="KW-0479">Metal-binding</keyword>
<dbReference type="PROSITE" id="PS00958">
    <property type="entry name" value="TRANSALDOLASE_2"/>
    <property type="match status" value="1"/>
</dbReference>
<evidence type="ECO:0000259" key="18">
    <source>
        <dbReference type="SMART" id="SM00861"/>
    </source>
</evidence>
<reference evidence="19 20" key="1">
    <citation type="submission" date="2024-04" db="EMBL/GenBank/DDBJ databases">
        <authorList>
            <person name="Cremers G."/>
        </authorList>
    </citation>
    <scope>NUCLEOTIDE SEQUENCE [LARGE SCALE GENOMIC DNA]</scope>
    <source>
        <strain evidence="19">MeCH1-AG</strain>
    </source>
</reference>
<dbReference type="InterPro" id="IPR051424">
    <property type="entry name" value="Transketolase-like"/>
</dbReference>
<comment type="subcellular location">
    <subcellularLocation>
        <location evidence="16">Cytoplasm</location>
    </subcellularLocation>
</comment>
<dbReference type="InterPro" id="IPR033248">
    <property type="entry name" value="Transketolase_C"/>
</dbReference>
<evidence type="ECO:0000256" key="4">
    <source>
        <dbReference type="ARBA" id="ARBA00001964"/>
    </source>
</evidence>
<evidence type="ECO:0000256" key="6">
    <source>
        <dbReference type="ARBA" id="ARBA00007131"/>
    </source>
</evidence>
<feature type="active site" description="Schiff-base intermediate with substrate" evidence="16">
    <location>
        <position position="142"/>
    </location>
</feature>
<gene>
    <name evidence="16 19" type="primary">tal</name>
    <name evidence="19" type="ORF">MECH1_V1_1465</name>
</gene>
<dbReference type="Pfam" id="PF00456">
    <property type="entry name" value="Transketolase_N"/>
    <property type="match status" value="1"/>
</dbReference>
<comment type="catalytic activity">
    <reaction evidence="15 16">
        <text>D-sedoheptulose 7-phosphate + D-glyceraldehyde 3-phosphate = D-erythrose 4-phosphate + beta-D-fructose 6-phosphate</text>
        <dbReference type="Rhea" id="RHEA:17053"/>
        <dbReference type="ChEBI" id="CHEBI:16897"/>
        <dbReference type="ChEBI" id="CHEBI:57483"/>
        <dbReference type="ChEBI" id="CHEBI:57634"/>
        <dbReference type="ChEBI" id="CHEBI:59776"/>
        <dbReference type="EC" id="2.2.1.2"/>
    </reaction>
</comment>
<evidence type="ECO:0000256" key="14">
    <source>
        <dbReference type="ARBA" id="ARBA00023270"/>
    </source>
</evidence>
<comment type="similarity">
    <text evidence="7 16">Belongs to the transaldolase family. Type 2 subfamily.</text>
</comment>
<dbReference type="CDD" id="cd07033">
    <property type="entry name" value="TPP_PYR_DXS_TK_like"/>
    <property type="match status" value="1"/>
</dbReference>
<dbReference type="Pfam" id="PF02780">
    <property type="entry name" value="Transketolase_C"/>
    <property type="match status" value="1"/>
</dbReference>
<dbReference type="RefSeq" id="WP_348759736.1">
    <property type="nucleotide sequence ID" value="NZ_OZ026884.1"/>
</dbReference>
<dbReference type="PANTHER" id="PTHR43195">
    <property type="entry name" value="TRANSKETOLASE"/>
    <property type="match status" value="1"/>
</dbReference>
<comment type="similarity">
    <text evidence="6">Belongs to the transketolase family.</text>
</comment>
<dbReference type="InterPro" id="IPR009014">
    <property type="entry name" value="Transketo_C/PFOR_II"/>
</dbReference>
<dbReference type="NCBIfam" id="TIGR00876">
    <property type="entry name" value="tal_mycobact"/>
    <property type="match status" value="1"/>
</dbReference>
<keyword evidence="16" id="KW-0570">Pentose shunt</keyword>
<evidence type="ECO:0000256" key="13">
    <source>
        <dbReference type="ARBA" id="ARBA00023052"/>
    </source>
</evidence>
<feature type="domain" description="Transketolase-like pyrimidine-binding" evidence="18">
    <location>
        <begin position="679"/>
        <end position="843"/>
    </location>
</feature>
<keyword evidence="13" id="KW-0786">Thiamine pyrophosphate</keyword>
<evidence type="ECO:0000256" key="10">
    <source>
        <dbReference type="ARBA" id="ARBA00022723"/>
    </source>
</evidence>
<evidence type="ECO:0000256" key="16">
    <source>
        <dbReference type="HAMAP-Rule" id="MF_00493"/>
    </source>
</evidence>
<dbReference type="Proteomes" id="UP001497493">
    <property type="component" value="Chromosome"/>
</dbReference>
<dbReference type="SMART" id="SM00861">
    <property type="entry name" value="Transket_pyr"/>
    <property type="match status" value="1"/>
</dbReference>
<dbReference type="SUPFAM" id="SSF52922">
    <property type="entry name" value="TK C-terminal domain-like"/>
    <property type="match status" value="1"/>
</dbReference>
<comment type="function">
    <text evidence="5 16">Transaldolase is important for the balance of metabolites in the pentose-phosphate pathway.</text>
</comment>
<dbReference type="HAMAP" id="MF_00493">
    <property type="entry name" value="Transaldolase_2"/>
    <property type="match status" value="1"/>
</dbReference>
<evidence type="ECO:0000256" key="8">
    <source>
        <dbReference type="ARBA" id="ARBA00011738"/>
    </source>
</evidence>
<protein>
    <recommendedName>
        <fullName evidence="16 17">Transaldolase</fullName>
        <ecNumber evidence="16 17">2.2.1.2</ecNumber>
    </recommendedName>
</protein>
<dbReference type="InterPro" id="IPR005475">
    <property type="entry name" value="Transketolase-like_Pyr-bd"/>
</dbReference>
<dbReference type="InterPro" id="IPR005474">
    <property type="entry name" value="Transketolase_N"/>
</dbReference>
<evidence type="ECO:0000313" key="19">
    <source>
        <dbReference type="EMBL" id="CAL1240241.1"/>
    </source>
</evidence>
<dbReference type="InterPro" id="IPR001585">
    <property type="entry name" value="TAL/FSA"/>
</dbReference>
<dbReference type="Pfam" id="PF00923">
    <property type="entry name" value="TAL_FSA"/>
    <property type="match status" value="1"/>
</dbReference>
<keyword evidence="16" id="KW-0963">Cytoplasm</keyword>
<dbReference type="PANTHER" id="PTHR43195:SF1">
    <property type="entry name" value="FI06132P-RELATED"/>
    <property type="match status" value="1"/>
</dbReference>
<evidence type="ECO:0000256" key="15">
    <source>
        <dbReference type="ARBA" id="ARBA00048810"/>
    </source>
</evidence>
<comment type="cofactor">
    <cofactor evidence="1">
        <name>Ca(2+)</name>
        <dbReference type="ChEBI" id="CHEBI:29108"/>
    </cofactor>
</comment>
<evidence type="ECO:0000256" key="3">
    <source>
        <dbReference type="ARBA" id="ARBA00001946"/>
    </source>
</evidence>
<dbReference type="EMBL" id="OZ026884">
    <property type="protein sequence ID" value="CAL1240241.1"/>
    <property type="molecule type" value="Genomic_DNA"/>
</dbReference>
<sequence length="987" mass="106751">MNPLLNLLEHGQSYWLDNLTRPMIESGELRRRVEQEGLRGVTSNPSTFQKAIAESAAYRESIAQRVAESTADIDPARIGEALMVADIQAACEVLRPVHEQSEGWDGYVSLEVSPHLAYHAEASVEEARRLWHAVDRPNVMIKIPGTIPGLAAIEQLLFEGINVNITLLFSVPRYEAVAEAYLRALERRAQEGRPLAPIASVASFFLSRIDVLVDELLANRFLPGPGGDSEPRRLLGKAAIANAKLAYQSFKRIIASQRFKALEAKGAKAQRLLWASTGTKNPEYRDVMYVEPLIGPYTVNTMPEATIRAFAEHGTVEDTLEQDLEEARWVMDRLAALGIDFDQVAAQLESEGVRKFIQPYDHLLEFLADQCRRLRQQRDLEPLKALSRKLRRQIIAMTTEAGSGHPTSSLSAADIVAALLFRVMRWDPRDPKARNVDSFILSKGHAAPILWAALHEAGAMDEDPLSLRRLGSPYEGHPTPTCPWIKVATGSLGQGLAAANGLALANRLDGIPAKVYCLLGDGECSEGAVWEAAQFASLNRLSGLVAIVDVNGLEQSEPAPYRHDTGVLARRFAAFGWKTFEVDGHDLTALLEAFHQAGQDGPAAVLARTVKGKGVSFLEGAPGWHGRALNREEAERALAELGDATVRLAVPPQRVGPYQPQTPPPPPVLEADYALGAQVATRQAFGKALAQLGRTMPQLVVLDGDVKNSTYTEWFAKAFPERFFQGYIAEQNLAGVALGLAVSGKLPVVATFAAFLSRAYDFIRMAGHSHPPGLVFCGSHAGVSIGEDGPSQMGLEDIALFRALLASTVLYPCDGVSALRLTEAALTTPGIVYLRTTRAATPVIYGPNERFPVGGSKLLRTSARDRFTVVAAGVTVHEALAAHQRLAAQGVAIRVVDAYSVRPLDQDTLMRAARETAALVVVEDHFAAGGLGDAVARAVSGTVPVHQLAVTRQPRSGTPGELLELEGISRQAIERTILALSAEPDPG</sequence>
<evidence type="ECO:0000256" key="7">
    <source>
        <dbReference type="ARBA" id="ARBA00008426"/>
    </source>
</evidence>
<dbReference type="Pfam" id="PF02779">
    <property type="entry name" value="Transket_pyr"/>
    <property type="match status" value="1"/>
</dbReference>
<organism evidence="19 20">
    <name type="scientific">Candidatus Methylocalor cossyra</name>
    <dbReference type="NCBI Taxonomy" id="3108543"/>
    <lineage>
        <taxon>Bacteria</taxon>
        <taxon>Pseudomonadati</taxon>
        <taxon>Pseudomonadota</taxon>
        <taxon>Gammaproteobacteria</taxon>
        <taxon>Methylococcales</taxon>
        <taxon>Methylococcaceae</taxon>
        <taxon>Candidatus Methylocalor</taxon>
    </lineage>
</organism>
<keyword evidence="20" id="KW-1185">Reference proteome</keyword>
<dbReference type="InterPro" id="IPR029061">
    <property type="entry name" value="THDP-binding"/>
</dbReference>
<evidence type="ECO:0000256" key="9">
    <source>
        <dbReference type="ARBA" id="ARBA00022679"/>
    </source>
</evidence>
<name>A0ABM9NI22_9GAMM</name>
<evidence type="ECO:0000256" key="1">
    <source>
        <dbReference type="ARBA" id="ARBA00001913"/>
    </source>
</evidence>
<comment type="cofactor">
    <cofactor evidence="4">
        <name>thiamine diphosphate</name>
        <dbReference type="ChEBI" id="CHEBI:58937"/>
    </cofactor>
</comment>
<dbReference type="PROSITE" id="PS00802">
    <property type="entry name" value="TRANSKETOLASE_2"/>
    <property type="match status" value="1"/>
</dbReference>
<dbReference type="SUPFAM" id="SSF52518">
    <property type="entry name" value="Thiamin diphosphate-binding fold (THDP-binding)"/>
    <property type="match status" value="2"/>
</dbReference>
<dbReference type="GO" id="GO:0004801">
    <property type="term" value="F:transaldolase activity"/>
    <property type="evidence" value="ECO:0007669"/>
    <property type="project" value="UniProtKB-EC"/>
</dbReference>
<comment type="cofactor">
    <cofactor evidence="3">
        <name>Mg(2+)</name>
        <dbReference type="ChEBI" id="CHEBI:18420"/>
    </cofactor>
</comment>
<dbReference type="NCBIfam" id="NF004559">
    <property type="entry name" value="PRK05899.2-5"/>
    <property type="match status" value="1"/>
</dbReference>
<accession>A0ABM9NI22</accession>
<evidence type="ECO:0000256" key="11">
    <source>
        <dbReference type="ARBA" id="ARBA00022837"/>
    </source>
</evidence>
<keyword evidence="9 16" id="KW-0808">Transferase</keyword>
<dbReference type="Gene3D" id="3.40.50.970">
    <property type="match status" value="2"/>
</dbReference>
<comment type="pathway">
    <text evidence="16">Carbohydrate degradation; pentose phosphate pathway; D-glyceraldehyde 3-phosphate and beta-D-fructose 6-phosphate from D-ribose 5-phosphate and D-xylulose 5-phosphate (non-oxidative stage): step 2/3.</text>
</comment>
<dbReference type="Gene3D" id="3.20.20.70">
    <property type="entry name" value="Aldolase class I"/>
    <property type="match status" value="1"/>
</dbReference>
<dbReference type="CDD" id="cd02012">
    <property type="entry name" value="TPP_TK"/>
    <property type="match status" value="1"/>
</dbReference>
<keyword evidence="12" id="KW-0460">Magnesium</keyword>
<keyword evidence="11" id="KW-0106">Calcium</keyword>
<evidence type="ECO:0000256" key="2">
    <source>
        <dbReference type="ARBA" id="ARBA00001936"/>
    </source>
</evidence>
<dbReference type="EC" id="2.2.1.2" evidence="16 17"/>
<keyword evidence="14 16" id="KW-0704">Schiff base</keyword>
<dbReference type="InterPro" id="IPR004732">
    <property type="entry name" value="Transaldolase_2"/>
</dbReference>
<evidence type="ECO:0000256" key="5">
    <source>
        <dbReference type="ARBA" id="ARBA00003518"/>
    </source>
</evidence>
<proteinExistence type="inferred from homology"/>
<dbReference type="NCBIfam" id="NF002881">
    <property type="entry name" value="PRK03343.1"/>
    <property type="match status" value="1"/>
</dbReference>
<comment type="subunit">
    <text evidence="8">Homodimer.</text>
</comment>
<dbReference type="SUPFAM" id="SSF51569">
    <property type="entry name" value="Aldolase"/>
    <property type="match status" value="1"/>
</dbReference>
<dbReference type="InterPro" id="IPR018225">
    <property type="entry name" value="Transaldolase_AS"/>
</dbReference>
<evidence type="ECO:0000256" key="12">
    <source>
        <dbReference type="ARBA" id="ARBA00022842"/>
    </source>
</evidence>
<comment type="cofactor">
    <cofactor evidence="2">
        <name>Mn(2+)</name>
        <dbReference type="ChEBI" id="CHEBI:29035"/>
    </cofactor>
</comment>
<dbReference type="InterPro" id="IPR020826">
    <property type="entry name" value="Transketolase_BS"/>
</dbReference>
<dbReference type="Gene3D" id="3.40.50.920">
    <property type="match status" value="1"/>
</dbReference>